<dbReference type="PANTHER" id="PTHR46796">
    <property type="entry name" value="HTH-TYPE TRANSCRIPTIONAL ACTIVATOR RHAS-RELATED"/>
    <property type="match status" value="1"/>
</dbReference>
<evidence type="ECO:0000313" key="6">
    <source>
        <dbReference type="Proteomes" id="UP000291832"/>
    </source>
</evidence>
<dbReference type="InterPro" id="IPR018060">
    <property type="entry name" value="HTH_AraC"/>
</dbReference>
<keyword evidence="2 5" id="KW-0238">DNA-binding</keyword>
<feature type="domain" description="HTH araC/xylS-type" evidence="4">
    <location>
        <begin position="149"/>
        <end position="227"/>
    </location>
</feature>
<accession>A0A4Q7TN34</accession>
<dbReference type="PANTHER" id="PTHR46796:SF15">
    <property type="entry name" value="BLL1074 PROTEIN"/>
    <property type="match status" value="1"/>
</dbReference>
<dbReference type="SUPFAM" id="SSF46689">
    <property type="entry name" value="Homeodomain-like"/>
    <property type="match status" value="1"/>
</dbReference>
<dbReference type="AlphaFoldDB" id="A0A4Q7TN34"/>
<organism evidence="5 6">
    <name type="scientific">Leucobacter luti</name>
    <dbReference type="NCBI Taxonomy" id="340320"/>
    <lineage>
        <taxon>Bacteria</taxon>
        <taxon>Bacillati</taxon>
        <taxon>Actinomycetota</taxon>
        <taxon>Actinomycetes</taxon>
        <taxon>Micrococcales</taxon>
        <taxon>Microbacteriaceae</taxon>
        <taxon>Leucobacter</taxon>
    </lineage>
</organism>
<dbReference type="InterPro" id="IPR009057">
    <property type="entry name" value="Homeodomain-like_sf"/>
</dbReference>
<dbReference type="GO" id="GO:0003700">
    <property type="term" value="F:DNA-binding transcription factor activity"/>
    <property type="evidence" value="ECO:0007669"/>
    <property type="project" value="InterPro"/>
</dbReference>
<keyword evidence="3" id="KW-0804">Transcription</keyword>
<name>A0A4Q7TN34_9MICO</name>
<dbReference type="Pfam" id="PF12833">
    <property type="entry name" value="HTH_18"/>
    <property type="match status" value="1"/>
</dbReference>
<dbReference type="InterPro" id="IPR050204">
    <property type="entry name" value="AraC_XylS_family_regulators"/>
</dbReference>
<gene>
    <name evidence="5" type="ORF">EV139_2714</name>
</gene>
<dbReference type="GO" id="GO:0043565">
    <property type="term" value="F:sequence-specific DNA binding"/>
    <property type="evidence" value="ECO:0007669"/>
    <property type="project" value="InterPro"/>
</dbReference>
<evidence type="ECO:0000313" key="5">
    <source>
        <dbReference type="EMBL" id="RZT60968.1"/>
    </source>
</evidence>
<dbReference type="InterPro" id="IPR018062">
    <property type="entry name" value="HTH_AraC-typ_CS"/>
</dbReference>
<keyword evidence="6" id="KW-1185">Reference proteome</keyword>
<dbReference type="Gene3D" id="1.10.10.60">
    <property type="entry name" value="Homeodomain-like"/>
    <property type="match status" value="1"/>
</dbReference>
<dbReference type="OrthoDB" id="2559672at2"/>
<evidence type="ECO:0000256" key="2">
    <source>
        <dbReference type="ARBA" id="ARBA00023125"/>
    </source>
</evidence>
<dbReference type="EMBL" id="SHKI01000007">
    <property type="protein sequence ID" value="RZT60968.1"/>
    <property type="molecule type" value="Genomic_DNA"/>
</dbReference>
<evidence type="ECO:0000256" key="3">
    <source>
        <dbReference type="ARBA" id="ARBA00023163"/>
    </source>
</evidence>
<comment type="caution">
    <text evidence="5">The sequence shown here is derived from an EMBL/GenBank/DDBJ whole genome shotgun (WGS) entry which is preliminary data.</text>
</comment>
<evidence type="ECO:0000256" key="1">
    <source>
        <dbReference type="ARBA" id="ARBA00023015"/>
    </source>
</evidence>
<dbReference type="PROSITE" id="PS01124">
    <property type="entry name" value="HTH_ARAC_FAMILY_2"/>
    <property type="match status" value="1"/>
</dbReference>
<reference evidence="5 6" key="1">
    <citation type="journal article" date="2015" name="Stand. Genomic Sci.">
        <title>Genomic Encyclopedia of Bacterial and Archaeal Type Strains, Phase III: the genomes of soil and plant-associated and newly described type strains.</title>
        <authorList>
            <person name="Whitman W.B."/>
            <person name="Woyke T."/>
            <person name="Klenk H.P."/>
            <person name="Zhou Y."/>
            <person name="Lilburn T.G."/>
            <person name="Beck B.J."/>
            <person name="De Vos P."/>
            <person name="Vandamme P."/>
            <person name="Eisen J.A."/>
            <person name="Garrity G."/>
            <person name="Hugenholtz P."/>
            <person name="Kyrpides N.C."/>
        </authorList>
    </citation>
    <scope>NUCLEOTIDE SEQUENCE [LARGE SCALE GENOMIC DNA]</scope>
    <source>
        <strain evidence="5 6">RF6</strain>
    </source>
</reference>
<sequence length="231" mass="23787">MYRELNIPGVGVMWRSTGGAVPAVLPADGAADLILRDDALLVAGPSTRAFTGRGSAEGETIGLRFALGAAAGSLRTEPAQLRDRHVAGADAVPGAVHAAGLALLRATRDRPRADYDPVAASQLAFGACAPPWAAAARRAAARGASAAALARGLGYSERQLQRHMLQHFGYGYAVLRRVVRAQHGQHLIRSGATLTAAAHGAGFSDQAHLTREFSALVGTTPAQFAAGQSAP</sequence>
<dbReference type="SMART" id="SM00342">
    <property type="entry name" value="HTH_ARAC"/>
    <property type="match status" value="1"/>
</dbReference>
<dbReference type="Proteomes" id="UP000291832">
    <property type="component" value="Unassembled WGS sequence"/>
</dbReference>
<protein>
    <submittedName>
        <fullName evidence="5">AraC-like DNA-binding protein</fullName>
    </submittedName>
</protein>
<dbReference type="PROSITE" id="PS00041">
    <property type="entry name" value="HTH_ARAC_FAMILY_1"/>
    <property type="match status" value="1"/>
</dbReference>
<proteinExistence type="predicted"/>
<keyword evidence="1" id="KW-0805">Transcription regulation</keyword>
<evidence type="ECO:0000259" key="4">
    <source>
        <dbReference type="PROSITE" id="PS01124"/>
    </source>
</evidence>
<dbReference type="RefSeq" id="WP_130454922.1">
    <property type="nucleotide sequence ID" value="NZ_QYAG01000003.1"/>
</dbReference>